<feature type="region of interest" description="Disordered" evidence="3">
    <location>
        <begin position="279"/>
        <end position="357"/>
    </location>
</feature>
<dbReference type="SMART" id="SM00456">
    <property type="entry name" value="WW"/>
    <property type="match status" value="2"/>
</dbReference>
<dbReference type="AlphaFoldDB" id="A0A1D1XFU2"/>
<evidence type="ECO:0000259" key="5">
    <source>
        <dbReference type="PROSITE" id="PS51676"/>
    </source>
</evidence>
<dbReference type="InterPro" id="IPR036020">
    <property type="entry name" value="WW_dom_sf"/>
</dbReference>
<feature type="compositionally biased region" description="Pro residues" evidence="3">
    <location>
        <begin position="234"/>
        <end position="246"/>
    </location>
</feature>
<dbReference type="GO" id="GO:0003712">
    <property type="term" value="F:transcription coregulator activity"/>
    <property type="evidence" value="ECO:0007669"/>
    <property type="project" value="TreeGrafter"/>
</dbReference>
<keyword evidence="1" id="KW-0677">Repeat</keyword>
<feature type="region of interest" description="Disordered" evidence="3">
    <location>
        <begin position="559"/>
        <end position="588"/>
    </location>
</feature>
<dbReference type="Gene3D" id="1.10.10.440">
    <property type="entry name" value="FF domain"/>
    <property type="match status" value="5"/>
</dbReference>
<feature type="non-terminal residue" evidence="6">
    <location>
        <position position="1"/>
    </location>
</feature>
<dbReference type="SUPFAM" id="SSF51045">
    <property type="entry name" value="WW domain"/>
    <property type="match status" value="2"/>
</dbReference>
<feature type="domain" description="WW" evidence="4">
    <location>
        <begin position="593"/>
        <end position="626"/>
    </location>
</feature>
<evidence type="ECO:0000259" key="4">
    <source>
        <dbReference type="PROSITE" id="PS50020"/>
    </source>
</evidence>
<dbReference type="SUPFAM" id="SSF81698">
    <property type="entry name" value="FF domain"/>
    <property type="match status" value="5"/>
</dbReference>
<feature type="region of interest" description="Disordered" evidence="3">
    <location>
        <begin position="103"/>
        <end position="177"/>
    </location>
</feature>
<feature type="compositionally biased region" description="Polar residues" evidence="3">
    <location>
        <begin position="754"/>
        <end position="769"/>
    </location>
</feature>
<reference evidence="6" key="1">
    <citation type="submission" date="2015-07" db="EMBL/GenBank/DDBJ databases">
        <title>Transcriptome Assembly of Anthurium amnicola.</title>
        <authorList>
            <person name="Suzuki J."/>
        </authorList>
    </citation>
    <scope>NUCLEOTIDE SEQUENCE</scope>
</reference>
<feature type="coiled-coil region" evidence="2">
    <location>
        <begin position="1000"/>
        <end position="1057"/>
    </location>
</feature>
<dbReference type="FunFam" id="1.10.10.440:FF:000028">
    <property type="entry name" value="Pre-mRNA-processing protein 40C"/>
    <property type="match status" value="1"/>
</dbReference>
<feature type="compositionally biased region" description="Low complexity" evidence="3">
    <location>
        <begin position="216"/>
        <end position="228"/>
    </location>
</feature>
<dbReference type="Gene3D" id="2.20.70.10">
    <property type="match status" value="2"/>
</dbReference>
<dbReference type="PROSITE" id="PS50020">
    <property type="entry name" value="WW_DOMAIN_2"/>
    <property type="match status" value="2"/>
</dbReference>
<proteinExistence type="predicted"/>
<feature type="domain" description="FF" evidence="5">
    <location>
        <begin position="947"/>
        <end position="1002"/>
    </location>
</feature>
<dbReference type="PANTHER" id="PTHR15377:SF3">
    <property type="entry name" value="WW DOMAIN-CONTAINING PROTEIN"/>
    <property type="match status" value="1"/>
</dbReference>
<dbReference type="PROSITE" id="PS51676">
    <property type="entry name" value="FF"/>
    <property type="match status" value="3"/>
</dbReference>
<organism evidence="6">
    <name type="scientific">Anthurium amnicola</name>
    <dbReference type="NCBI Taxonomy" id="1678845"/>
    <lineage>
        <taxon>Eukaryota</taxon>
        <taxon>Viridiplantae</taxon>
        <taxon>Streptophyta</taxon>
        <taxon>Embryophyta</taxon>
        <taxon>Tracheophyta</taxon>
        <taxon>Spermatophyta</taxon>
        <taxon>Magnoliopsida</taxon>
        <taxon>Liliopsida</taxon>
        <taxon>Araceae</taxon>
        <taxon>Pothoideae</taxon>
        <taxon>Potheae</taxon>
        <taxon>Anthurium</taxon>
    </lineage>
</organism>
<feature type="compositionally biased region" description="Basic and acidic residues" evidence="3">
    <location>
        <begin position="1072"/>
        <end position="1085"/>
    </location>
</feature>
<sequence>VLRRARYPGRVALPPDPAHINLALLSPTALPPLSLTRGAVAKPPSLQISLPSYLWRRPRPPIDGHARPTPCEDGDNADRQLPLQNWCSMSSSAWMPQEGQTSAISISTQTQPSDSTAVESVAGPQNSAIASTLSGQPVQGPDAGPTSQVNASTTPLSGPSKTNGPPTVGGLSVSRGNDINATEASQDSVRAKFVSSSGYVVPAPPFSYSVVPRTNSTSGSPQQSVSSPAVKITPPMPPSALQPPVPGHSSALRPSFSYNIISQSGVSPAISQQLQPSTAIGNNNLQGETLAPSSAPPSLQSSVRGQSSALRSTLPGTAKQNPPTLMQLPSSTSFSYSGNSQPGIVETSEKTVSPNSNASSAIAAEPVAAAVAPISSQSMQMSAQVPPSFSTNVPSSPNPNVATVQVPVIPSFARPPGIPGNVGPGPAGLASCVSPSSNATVRPVLVDSSSARPILPAPASIPTNSVSAPAPIPQNVQQQSYPPYPSITAAPPPQAPWLHASHAVSFQHAPFLPYPGALCTPFPLPMQSMPSPYVPLPSLQPPGVSTIVVSGGTKSASIEPVQPGNNFIAQSPSGTDNKLATDPTIKDGDIAKKDGSGPWTAHKTDAGAIYYYNSLTGESTYEKPSGFKGEPGKVVCQPTPVSWEKLAGTDWSLVTTNDGKKYYYNSKTKVSSWQIPSEVAELKNNEVSDHSKEGTNSIQNASVTDDKGSSLVSLNAPAVQTGGRDAATSKTPAPLISSSALDLIKKKLQDAGTPMTSLPLPTSVPTLSDLSGPKAVETTAKGQHSENSKDKLKGINGDANLSESSSDSDDADSGPTKEECIIQFKEMLKERGVAPFSKWEKELPKIIFDPRFKAVQSHSVRRSLFEHYVRTRADEERKEKRAAQKALIEGFKQLLDEVSEDINHKTDYQSFKRKWGRDPRFEALGRKEKEALLTERILSLKKVVEEKTQAVRANFKCLLREKAEVSASSRWSRVKDSLRNDPRYRAVKHEDREVFFNEHISELKEAEAEAQLAVKAKIEEQEKLKKREQEMRKRKQREEQEMEAVRLRVRRKEAESSYQALLVETIKDPKASWTESKPKLEKDPQGRAANPDLDQADMEKLFREHVKNLYERCAREYRALLAELITAEVAARVTDDGKTVLTSWSEAKKLLKPDSRYSKMPSKERESIWSRHADEIHRKLKSASDIKERVDGEVKGRASCTDIGGRSPKRPRNRQM</sequence>
<feature type="domain" description="WW" evidence="4">
    <location>
        <begin position="651"/>
        <end position="678"/>
    </location>
</feature>
<dbReference type="InterPro" id="IPR001202">
    <property type="entry name" value="WW_dom"/>
</dbReference>
<evidence type="ECO:0000313" key="6">
    <source>
        <dbReference type="EMBL" id="JAT41262.1"/>
    </source>
</evidence>
<evidence type="ECO:0000256" key="3">
    <source>
        <dbReference type="SAM" id="MobiDB-lite"/>
    </source>
</evidence>
<gene>
    <name evidence="6" type="primary">Tcerg1_1</name>
    <name evidence="6" type="ORF">g.74807</name>
</gene>
<protein>
    <submittedName>
        <fullName evidence="6">Transcription elongation regulator 1</fullName>
    </submittedName>
</protein>
<dbReference type="GO" id="GO:0070063">
    <property type="term" value="F:RNA polymerase binding"/>
    <property type="evidence" value="ECO:0007669"/>
    <property type="project" value="InterPro"/>
</dbReference>
<accession>A0A1D1XFU2</accession>
<dbReference type="FunFam" id="1.10.10.440:FF:000020">
    <property type="entry name" value="Pre-mRNA-processing protein 40C"/>
    <property type="match status" value="1"/>
</dbReference>
<feature type="region of interest" description="Disordered" evidence="3">
    <location>
        <begin position="685"/>
        <end position="709"/>
    </location>
</feature>
<dbReference type="PANTHER" id="PTHR15377">
    <property type="entry name" value="TRANSCRIPTION ELONGATION REGULATOR 1"/>
    <property type="match status" value="1"/>
</dbReference>
<evidence type="ECO:0000256" key="1">
    <source>
        <dbReference type="ARBA" id="ARBA00022737"/>
    </source>
</evidence>
<feature type="region of interest" description="Disordered" evidence="3">
    <location>
        <begin position="1072"/>
        <end position="1094"/>
    </location>
</feature>
<dbReference type="InterPro" id="IPR045148">
    <property type="entry name" value="TCRG1-like"/>
</dbReference>
<feature type="compositionally biased region" description="Polar residues" evidence="3">
    <location>
        <begin position="563"/>
        <end position="578"/>
    </location>
</feature>
<feature type="compositionally biased region" description="Basic residues" evidence="3">
    <location>
        <begin position="1207"/>
        <end position="1216"/>
    </location>
</feature>
<feature type="compositionally biased region" description="Basic and acidic residues" evidence="3">
    <location>
        <begin position="783"/>
        <end position="793"/>
    </location>
</feature>
<dbReference type="PROSITE" id="PS01159">
    <property type="entry name" value="WW_DOMAIN_1"/>
    <property type="match status" value="2"/>
</dbReference>
<name>A0A1D1XFU2_9ARAE</name>
<evidence type="ECO:0000256" key="2">
    <source>
        <dbReference type="SAM" id="Coils"/>
    </source>
</evidence>
<dbReference type="InterPro" id="IPR002713">
    <property type="entry name" value="FF_domain"/>
</dbReference>
<dbReference type="FunFam" id="1.10.10.440:FF:000021">
    <property type="entry name" value="pre-mRNA-processing protein 40C isoform X1"/>
    <property type="match status" value="1"/>
</dbReference>
<dbReference type="Pfam" id="PF00397">
    <property type="entry name" value="WW"/>
    <property type="match status" value="2"/>
</dbReference>
<feature type="region of interest" description="Disordered" evidence="3">
    <location>
        <begin position="753"/>
        <end position="816"/>
    </location>
</feature>
<feature type="domain" description="FF" evidence="5">
    <location>
        <begin position="1051"/>
        <end position="1108"/>
    </location>
</feature>
<feature type="region of interest" description="Disordered" evidence="3">
    <location>
        <begin position="1195"/>
        <end position="1216"/>
    </location>
</feature>
<feature type="compositionally biased region" description="Polar residues" evidence="3">
    <location>
        <begin position="303"/>
        <end position="342"/>
    </location>
</feature>
<feature type="domain" description="FF" evidence="5">
    <location>
        <begin position="817"/>
        <end position="871"/>
    </location>
</feature>
<dbReference type="Pfam" id="PF01846">
    <property type="entry name" value="FF"/>
    <property type="match status" value="4"/>
</dbReference>
<feature type="compositionally biased region" description="Low complexity" evidence="3">
    <location>
        <begin position="290"/>
        <end position="302"/>
    </location>
</feature>
<feature type="compositionally biased region" description="Polar residues" evidence="3">
    <location>
        <begin position="694"/>
        <end position="703"/>
    </location>
</feature>
<keyword evidence="2" id="KW-0175">Coiled coil</keyword>
<dbReference type="CDD" id="cd00201">
    <property type="entry name" value="WW"/>
    <property type="match status" value="2"/>
</dbReference>
<dbReference type="InterPro" id="IPR036517">
    <property type="entry name" value="FF_domain_sf"/>
</dbReference>
<feature type="region of interest" description="Disordered" evidence="3">
    <location>
        <begin position="212"/>
        <end position="250"/>
    </location>
</feature>
<feature type="compositionally biased region" description="Polar residues" evidence="3">
    <location>
        <begin position="145"/>
        <end position="165"/>
    </location>
</feature>
<dbReference type="EMBL" id="GDJX01026674">
    <property type="protein sequence ID" value="JAT41262.1"/>
    <property type="molecule type" value="Transcribed_RNA"/>
</dbReference>
<dbReference type="SMART" id="SM00441">
    <property type="entry name" value="FF"/>
    <property type="match status" value="4"/>
</dbReference>
<dbReference type="GO" id="GO:0005634">
    <property type="term" value="C:nucleus"/>
    <property type="evidence" value="ECO:0007669"/>
    <property type="project" value="TreeGrafter"/>
</dbReference>
<feature type="compositionally biased region" description="Polar residues" evidence="3">
    <location>
        <begin position="103"/>
        <end position="137"/>
    </location>
</feature>